<dbReference type="OrthoDB" id="3197057at2"/>
<proteinExistence type="predicted"/>
<dbReference type="PANTHER" id="PTHR41287:SF1">
    <property type="entry name" value="PROTEIN YMFN"/>
    <property type="match status" value="1"/>
</dbReference>
<evidence type="ECO:0000259" key="2">
    <source>
        <dbReference type="Pfam" id="PF20441"/>
    </source>
</evidence>
<dbReference type="InterPro" id="IPR027417">
    <property type="entry name" value="P-loop_NTPase"/>
</dbReference>
<dbReference type="InterPro" id="IPR046462">
    <property type="entry name" value="TerL_nuclease"/>
</dbReference>
<organism evidence="3 4">
    <name type="scientific">Bifidobacterium tibiigranuli</name>
    <dbReference type="NCBI Taxonomy" id="2172043"/>
    <lineage>
        <taxon>Bacteria</taxon>
        <taxon>Bacillati</taxon>
        <taxon>Actinomycetota</taxon>
        <taxon>Actinomycetes</taxon>
        <taxon>Bifidobacteriales</taxon>
        <taxon>Bifidobacteriaceae</taxon>
        <taxon>Bifidobacterium</taxon>
    </lineage>
</organism>
<dbReference type="AlphaFoldDB" id="A0A5N6S9Q6"/>
<comment type="caution">
    <text evidence="3">The sequence shown here is derived from an EMBL/GenBank/DDBJ whole genome shotgun (WGS) entry which is preliminary data.</text>
</comment>
<feature type="domain" description="Terminase large subunit-like ATPase" evidence="1">
    <location>
        <begin position="98"/>
        <end position="275"/>
    </location>
</feature>
<dbReference type="Pfam" id="PF03354">
    <property type="entry name" value="TerL_ATPase"/>
    <property type="match status" value="1"/>
</dbReference>
<dbReference type="Gene3D" id="3.40.50.300">
    <property type="entry name" value="P-loop containing nucleotide triphosphate hydrolases"/>
    <property type="match status" value="1"/>
</dbReference>
<dbReference type="Proteomes" id="UP000325415">
    <property type="component" value="Unassembled WGS sequence"/>
</dbReference>
<dbReference type="GO" id="GO:0004519">
    <property type="term" value="F:endonuclease activity"/>
    <property type="evidence" value="ECO:0007669"/>
    <property type="project" value="InterPro"/>
</dbReference>
<keyword evidence="4" id="KW-1185">Reference proteome</keyword>
<dbReference type="Pfam" id="PF20441">
    <property type="entry name" value="TerL_nuclease"/>
    <property type="match status" value="1"/>
</dbReference>
<evidence type="ECO:0000259" key="1">
    <source>
        <dbReference type="Pfam" id="PF03354"/>
    </source>
</evidence>
<dbReference type="EMBL" id="QDAG01000001">
    <property type="protein sequence ID" value="KAE8130221.1"/>
    <property type="molecule type" value="Genomic_DNA"/>
</dbReference>
<accession>A0A5N6S9Q6</accession>
<dbReference type="PANTHER" id="PTHR41287">
    <property type="match status" value="1"/>
</dbReference>
<dbReference type="InterPro" id="IPR005021">
    <property type="entry name" value="Terminase_largesu-like"/>
</dbReference>
<name>A0A5N6S9Q6_9BIFI</name>
<feature type="domain" description="Terminase large subunit-like endonuclease" evidence="2">
    <location>
        <begin position="282"/>
        <end position="574"/>
    </location>
</feature>
<evidence type="ECO:0000313" key="3">
    <source>
        <dbReference type="EMBL" id="KAE8130221.1"/>
    </source>
</evidence>
<reference evidence="3 4" key="1">
    <citation type="submission" date="2018-04" db="EMBL/GenBank/DDBJ databases">
        <authorList>
            <person name="Eckel V.P."/>
            <person name="Vogel R.F."/>
        </authorList>
    </citation>
    <scope>NUCLEOTIDE SEQUENCE [LARGE SCALE GENOMIC DNA]</scope>
    <source>
        <strain evidence="4">TMW 2.1764</strain>
    </source>
</reference>
<gene>
    <name evidence="3" type="ORF">DDE84_01185</name>
</gene>
<evidence type="ECO:0000313" key="4">
    <source>
        <dbReference type="Proteomes" id="UP000325415"/>
    </source>
</evidence>
<sequence>MRRMTATRSQRSLDDVELPSASELERLKLSPEVAAYMLSRGLELPEEWQAPKIKVPEPRDVEGAVFSPDRVDRVLAAFHMLRHTQGKWAGKPLDPAAWQVAWILAPAFGWLHPDEDGNYVRIVNDLYVDVPRKNGKSTLSGGIAVYMLGADGERGAQVVCAASTEHQAGFVFQPVKQLVEKTPALEGVMKAHQKRIVHPASGSYMEVISSAADAAHGMNLHCFICDELHVYKSGDLVHTLQTGRGSRTQPLGVYITTPDAGKTHTIYDETRRYVEQLAEGTIHDESWYGVVWGASETDDPFAVETQMKANPGYGVSPAAEYLAKQALHAKNSPSNLASYLRLHLGIRTKQETRFITLTSWDRNKGPIAAQDMTERFKGLPCFGGWDLAAVSDLTAWSLVFPHDDGTYDCMLRFWTPEGNLPNLDKRTSGSASTWVSDGYLTLTPGDVTDYGYVERRILDDLRDYDVQTIGYDPWNATQVVNDLEEQGVAESRLTVVRQGSKTLSPVLKELQRLLLTGTTEHPTFRHGGNPVLRWNVDNLAVKSDANGNVQPSKADARDKIDGVAATLNALSEAMTRPVRPSAYEAHGLMTI</sequence>
<dbReference type="InterPro" id="IPR046461">
    <property type="entry name" value="TerL_ATPase"/>
</dbReference>
<protein>
    <submittedName>
        <fullName evidence="3">Terminase large subunit</fullName>
    </submittedName>
</protein>